<protein>
    <submittedName>
        <fullName evidence="1">Uncharacterized protein</fullName>
    </submittedName>
</protein>
<name>A0ACB9L353_9MYRT</name>
<accession>A0ACB9L353</accession>
<keyword evidence="2" id="KW-1185">Reference proteome</keyword>
<evidence type="ECO:0000313" key="2">
    <source>
        <dbReference type="Proteomes" id="UP001057402"/>
    </source>
</evidence>
<reference evidence="2" key="1">
    <citation type="journal article" date="2023" name="Front. Plant Sci.">
        <title>Chromosomal-level genome assembly of Melastoma candidum provides insights into trichome evolution.</title>
        <authorList>
            <person name="Zhong Y."/>
            <person name="Wu W."/>
            <person name="Sun C."/>
            <person name="Zou P."/>
            <person name="Liu Y."/>
            <person name="Dai S."/>
            <person name="Zhou R."/>
        </authorList>
    </citation>
    <scope>NUCLEOTIDE SEQUENCE [LARGE SCALE GENOMIC DNA]</scope>
</reference>
<dbReference type="EMBL" id="CM042891">
    <property type="protein sequence ID" value="KAI4303802.1"/>
    <property type="molecule type" value="Genomic_DNA"/>
</dbReference>
<organism evidence="1 2">
    <name type="scientific">Melastoma candidum</name>
    <dbReference type="NCBI Taxonomy" id="119954"/>
    <lineage>
        <taxon>Eukaryota</taxon>
        <taxon>Viridiplantae</taxon>
        <taxon>Streptophyta</taxon>
        <taxon>Embryophyta</taxon>
        <taxon>Tracheophyta</taxon>
        <taxon>Spermatophyta</taxon>
        <taxon>Magnoliopsida</taxon>
        <taxon>eudicotyledons</taxon>
        <taxon>Gunneridae</taxon>
        <taxon>Pentapetalae</taxon>
        <taxon>rosids</taxon>
        <taxon>malvids</taxon>
        <taxon>Myrtales</taxon>
        <taxon>Melastomataceae</taxon>
        <taxon>Melastomatoideae</taxon>
        <taxon>Melastomateae</taxon>
        <taxon>Melastoma</taxon>
    </lineage>
</organism>
<comment type="caution">
    <text evidence="1">The sequence shown here is derived from an EMBL/GenBank/DDBJ whole genome shotgun (WGS) entry which is preliminary data.</text>
</comment>
<dbReference type="Proteomes" id="UP001057402">
    <property type="component" value="Chromosome 12"/>
</dbReference>
<evidence type="ECO:0000313" key="1">
    <source>
        <dbReference type="EMBL" id="KAI4303802.1"/>
    </source>
</evidence>
<gene>
    <name evidence="1" type="ORF">MLD38_039395</name>
</gene>
<proteinExistence type="predicted"/>
<sequence length="74" mass="7893">MLIKAANVGGMFCPPVLFMSIMMSEFDTVVDSTSIGRFCGFYIASSSFGAVEVVWLLLGLGGIKRIGHCIDVEG</sequence>